<dbReference type="Proteomes" id="UP000537126">
    <property type="component" value="Unassembled WGS sequence"/>
</dbReference>
<dbReference type="CDD" id="cd07436">
    <property type="entry name" value="PHP_PolX"/>
    <property type="match status" value="1"/>
</dbReference>
<feature type="domain" description="Helix-hairpin-helix DNA-binding motif class 1" evidence="4">
    <location>
        <begin position="129"/>
        <end position="148"/>
    </location>
</feature>
<dbReference type="SMART" id="SM00481">
    <property type="entry name" value="POLIIIAc"/>
    <property type="match status" value="1"/>
</dbReference>
<dbReference type="InterPro" id="IPR027421">
    <property type="entry name" value="DNA_pol_lamdba_lyase_dom_sf"/>
</dbReference>
<evidence type="ECO:0000256" key="2">
    <source>
        <dbReference type="ARBA" id="ARBA00022634"/>
    </source>
</evidence>
<feature type="domain" description="Polymerase/histidinol phosphatase N-terminal" evidence="5">
    <location>
        <begin position="332"/>
        <end position="411"/>
    </location>
</feature>
<dbReference type="InterPro" id="IPR037160">
    <property type="entry name" value="DNA_Pol_thumb_sf"/>
</dbReference>
<reference evidence="7 8" key="1">
    <citation type="submission" date="2020-03" db="EMBL/GenBank/DDBJ databases">
        <title>Genomic Encyclopedia of Type Strains, Phase IV (KMG-IV): sequencing the most valuable type-strain genomes for metagenomic binning, comparative biology and taxonomic classification.</title>
        <authorList>
            <person name="Goeker M."/>
        </authorList>
    </citation>
    <scope>NUCLEOTIDE SEQUENCE [LARGE SCALE GENOMIC DNA]</scope>
    <source>
        <strain evidence="7 8">DSM 5718</strain>
    </source>
</reference>
<dbReference type="Pfam" id="PF14520">
    <property type="entry name" value="HHH_5"/>
    <property type="match status" value="1"/>
</dbReference>
<dbReference type="SUPFAM" id="SSF81301">
    <property type="entry name" value="Nucleotidyltransferase"/>
    <property type="match status" value="1"/>
</dbReference>
<organism evidence="7 8">
    <name type="scientific">Thermonema lapsum</name>
    <dbReference type="NCBI Taxonomy" id="28195"/>
    <lineage>
        <taxon>Bacteria</taxon>
        <taxon>Pseudomonadati</taxon>
        <taxon>Bacteroidota</taxon>
        <taxon>Cytophagia</taxon>
        <taxon>Cytophagales</taxon>
        <taxon>Thermonemataceae</taxon>
        <taxon>Thermonema</taxon>
    </lineage>
</organism>
<dbReference type="Gene3D" id="3.20.20.140">
    <property type="entry name" value="Metal-dependent hydrolases"/>
    <property type="match status" value="1"/>
</dbReference>
<dbReference type="Gene3D" id="3.30.210.10">
    <property type="entry name" value="DNA polymerase, thumb domain"/>
    <property type="match status" value="1"/>
</dbReference>
<feature type="domain" description="DNA-directed DNA polymerase X" evidence="6">
    <location>
        <begin position="6"/>
        <end position="308"/>
    </location>
</feature>
<feature type="domain" description="Helix-hairpin-helix DNA-binding motif class 1" evidence="4">
    <location>
        <begin position="54"/>
        <end position="73"/>
    </location>
</feature>
<dbReference type="PANTHER" id="PTHR36928:SF1">
    <property type="entry name" value="PHOSPHATASE YCDX-RELATED"/>
    <property type="match status" value="1"/>
</dbReference>
<gene>
    <name evidence="7" type="ORF">FHS56_001675</name>
</gene>
<dbReference type="GO" id="GO:0006281">
    <property type="term" value="P:DNA repair"/>
    <property type="evidence" value="ECO:0007669"/>
    <property type="project" value="InterPro"/>
</dbReference>
<dbReference type="SUPFAM" id="SSF47802">
    <property type="entry name" value="DNA polymerase beta, N-terminal domain-like"/>
    <property type="match status" value="1"/>
</dbReference>
<dbReference type="SMART" id="SM00278">
    <property type="entry name" value="HhH1"/>
    <property type="match status" value="3"/>
</dbReference>
<dbReference type="InterPro" id="IPR022311">
    <property type="entry name" value="PolX-like"/>
</dbReference>
<dbReference type="GO" id="GO:0003677">
    <property type="term" value="F:DNA binding"/>
    <property type="evidence" value="ECO:0007669"/>
    <property type="project" value="InterPro"/>
</dbReference>
<comment type="caution">
    <text evidence="7">The sequence shown here is derived from an EMBL/GenBank/DDBJ whole genome shotgun (WGS) entry which is preliminary data.</text>
</comment>
<dbReference type="InterPro" id="IPR050243">
    <property type="entry name" value="PHP_phosphatase"/>
</dbReference>
<keyword evidence="3" id="KW-0235">DNA replication</keyword>
<evidence type="ECO:0000256" key="3">
    <source>
        <dbReference type="ARBA" id="ARBA00022705"/>
    </source>
</evidence>
<dbReference type="PIRSF" id="PIRSF005047">
    <property type="entry name" value="UCP005047_YshC"/>
    <property type="match status" value="1"/>
</dbReference>
<dbReference type="Pfam" id="PF02811">
    <property type="entry name" value="PHP"/>
    <property type="match status" value="1"/>
</dbReference>
<evidence type="ECO:0000259" key="4">
    <source>
        <dbReference type="SMART" id="SM00278"/>
    </source>
</evidence>
<comment type="cofactor">
    <cofactor evidence="1">
        <name>Mg(2+)</name>
        <dbReference type="ChEBI" id="CHEBI:18420"/>
    </cofactor>
</comment>
<dbReference type="InterPro" id="IPR047967">
    <property type="entry name" value="PolX_PHP"/>
</dbReference>
<dbReference type="InterPro" id="IPR010996">
    <property type="entry name" value="HHH_MUS81"/>
</dbReference>
<dbReference type="FunFam" id="3.20.20.140:FF:000047">
    <property type="entry name" value="PHP domain-containing protein"/>
    <property type="match status" value="1"/>
</dbReference>
<accession>A0A846MS28</accession>
<dbReference type="InterPro" id="IPR002054">
    <property type="entry name" value="DNA-dir_DNA_pol_X"/>
</dbReference>
<feature type="domain" description="Helix-hairpin-helix DNA-binding motif class 1" evidence="4">
    <location>
        <begin position="94"/>
        <end position="113"/>
    </location>
</feature>
<dbReference type="Gene3D" id="1.10.150.20">
    <property type="entry name" value="5' to 3' exonuclease, C-terminal subdomain"/>
    <property type="match status" value="1"/>
</dbReference>
<evidence type="ECO:0000256" key="1">
    <source>
        <dbReference type="ARBA" id="ARBA00001946"/>
    </source>
</evidence>
<dbReference type="RefSeq" id="WP_166919564.1">
    <property type="nucleotide sequence ID" value="NZ_JAASRN010000002.1"/>
</dbReference>
<dbReference type="EMBL" id="JAASRN010000002">
    <property type="protein sequence ID" value="NIK74162.1"/>
    <property type="molecule type" value="Genomic_DNA"/>
</dbReference>
<dbReference type="SMART" id="SM00483">
    <property type="entry name" value="POLXc"/>
    <property type="match status" value="1"/>
</dbReference>
<dbReference type="AlphaFoldDB" id="A0A846MS28"/>
<dbReference type="InterPro" id="IPR043519">
    <property type="entry name" value="NT_sf"/>
</dbReference>
<proteinExistence type="predicted"/>
<dbReference type="GO" id="GO:0008270">
    <property type="term" value="F:zinc ion binding"/>
    <property type="evidence" value="ECO:0007669"/>
    <property type="project" value="TreeGrafter"/>
</dbReference>
<protein>
    <submittedName>
        <fullName evidence="7">DNA polymerase (Family 10)</fullName>
    </submittedName>
</protein>
<sequence>MNPIDMDNRAIAHQLELYAQLLELHGVEQKARVYHAAAFRIEKQEEPLADLPVAELIKLPGIGKSIAEKIKEITASGSFKELDELLERTPKGLLDLFRIKGLGVKKIKRLWEELGIDSLQSLEQACLEGKLARLPGMGEKTQQAILEGIAFLKQTQGKLLWLQAAAVALDIQKEIKERLKTEASPVGALARKEPVISSIELMVLVESPAALHACLRTIERLEEIPENSGLFCWRGIDRHYHIPVEVHAVMPEQRAFMHLMLTATEAHLAHHVHGQTLLQAALSMPSAPSEQAIYAHLGVPYIIPEMREGKHEWEWAQKYTLDRLVERQDLRGVVHAHTTYSDGKNSLMEMAEHARRLGYEYLGITDHSQSAFYANGLSEERVRQQWQEIERINRQLTDFRLLKGIEVDILADGSLDFSDDFLAQFDFVIASIHSGLSMNRQKATQRLLKAIANPHVHILGHLTGRILLARDGYPLDMEAIVRACAEHKVAIEVNATPSRSDLDWEWIFYAMEQGVKLLITPDAHSCEELEYMEWGLQLARKGGMLKEVCLNCLNCHDFLDFFAQKA</sequence>
<dbReference type="SUPFAM" id="SSF89550">
    <property type="entry name" value="PHP domain-like"/>
    <property type="match status" value="1"/>
</dbReference>
<dbReference type="GO" id="GO:0005829">
    <property type="term" value="C:cytosol"/>
    <property type="evidence" value="ECO:0007669"/>
    <property type="project" value="TreeGrafter"/>
</dbReference>
<evidence type="ECO:0000313" key="7">
    <source>
        <dbReference type="EMBL" id="NIK74162.1"/>
    </source>
</evidence>
<dbReference type="InterPro" id="IPR003583">
    <property type="entry name" value="Hlx-hairpin-Hlx_DNA-bd_motif"/>
</dbReference>
<keyword evidence="2" id="KW-0237">DNA synthesis</keyword>
<dbReference type="InterPro" id="IPR004013">
    <property type="entry name" value="PHP_dom"/>
</dbReference>
<evidence type="ECO:0000259" key="5">
    <source>
        <dbReference type="SMART" id="SM00481"/>
    </source>
</evidence>
<dbReference type="PANTHER" id="PTHR36928">
    <property type="entry name" value="PHOSPHATASE YCDX-RELATED"/>
    <property type="match status" value="1"/>
</dbReference>
<dbReference type="GO" id="GO:0042578">
    <property type="term" value="F:phosphoric ester hydrolase activity"/>
    <property type="evidence" value="ECO:0007669"/>
    <property type="project" value="TreeGrafter"/>
</dbReference>
<dbReference type="Gene3D" id="1.10.150.110">
    <property type="entry name" value="DNA polymerase beta, N-terminal domain-like"/>
    <property type="match status" value="1"/>
</dbReference>
<evidence type="ECO:0000259" key="6">
    <source>
        <dbReference type="SMART" id="SM00483"/>
    </source>
</evidence>
<dbReference type="InterPro" id="IPR016195">
    <property type="entry name" value="Pol/histidinol_Pase-like"/>
</dbReference>
<dbReference type="SUPFAM" id="SSF158702">
    <property type="entry name" value="Sec63 N-terminal domain-like"/>
    <property type="match status" value="1"/>
</dbReference>
<dbReference type="Pfam" id="PF14716">
    <property type="entry name" value="HHH_8"/>
    <property type="match status" value="1"/>
</dbReference>
<dbReference type="GO" id="GO:0003887">
    <property type="term" value="F:DNA-directed DNA polymerase activity"/>
    <property type="evidence" value="ECO:0007669"/>
    <property type="project" value="InterPro"/>
</dbReference>
<keyword evidence="8" id="KW-1185">Reference proteome</keyword>
<name>A0A846MS28_9BACT</name>
<evidence type="ECO:0000313" key="8">
    <source>
        <dbReference type="Proteomes" id="UP000537126"/>
    </source>
</evidence>
<dbReference type="InterPro" id="IPR003141">
    <property type="entry name" value="Pol/His_phosphatase_N"/>
</dbReference>